<evidence type="ECO:0000313" key="2">
    <source>
        <dbReference type="EMBL" id="KAK4887791.1"/>
    </source>
</evidence>
<evidence type="ECO:0000256" key="1">
    <source>
        <dbReference type="SAM" id="SignalP"/>
    </source>
</evidence>
<keyword evidence="3" id="KW-1185">Reference proteome</keyword>
<feature type="chain" id="PRO_5043055306" description="VWFC domain-containing protein" evidence="1">
    <location>
        <begin position="20"/>
        <end position="275"/>
    </location>
</feature>
<evidence type="ECO:0008006" key="4">
    <source>
        <dbReference type="Google" id="ProtNLM"/>
    </source>
</evidence>
<gene>
    <name evidence="2" type="ORF">RN001_004062</name>
</gene>
<dbReference type="AlphaFoldDB" id="A0AAN7SEG3"/>
<comment type="caution">
    <text evidence="2">The sequence shown here is derived from an EMBL/GenBank/DDBJ whole genome shotgun (WGS) entry which is preliminary data.</text>
</comment>
<protein>
    <recommendedName>
        <fullName evidence="4">VWFC domain-containing protein</fullName>
    </recommendedName>
</protein>
<evidence type="ECO:0000313" key="3">
    <source>
        <dbReference type="Proteomes" id="UP001353858"/>
    </source>
</evidence>
<keyword evidence="1" id="KW-0732">Signal</keyword>
<organism evidence="2 3">
    <name type="scientific">Aquatica leii</name>
    <dbReference type="NCBI Taxonomy" id="1421715"/>
    <lineage>
        <taxon>Eukaryota</taxon>
        <taxon>Metazoa</taxon>
        <taxon>Ecdysozoa</taxon>
        <taxon>Arthropoda</taxon>
        <taxon>Hexapoda</taxon>
        <taxon>Insecta</taxon>
        <taxon>Pterygota</taxon>
        <taxon>Neoptera</taxon>
        <taxon>Endopterygota</taxon>
        <taxon>Coleoptera</taxon>
        <taxon>Polyphaga</taxon>
        <taxon>Elateriformia</taxon>
        <taxon>Elateroidea</taxon>
        <taxon>Lampyridae</taxon>
        <taxon>Luciolinae</taxon>
        <taxon>Aquatica</taxon>
    </lineage>
</organism>
<dbReference type="Proteomes" id="UP001353858">
    <property type="component" value="Unassembled WGS sequence"/>
</dbReference>
<feature type="signal peptide" evidence="1">
    <location>
        <begin position="1"/>
        <end position="19"/>
    </location>
</feature>
<accession>A0AAN7SEG3</accession>
<name>A0AAN7SEG3_9COLE</name>
<dbReference type="EMBL" id="JARPUR010000001">
    <property type="protein sequence ID" value="KAK4887791.1"/>
    <property type="molecule type" value="Genomic_DNA"/>
</dbReference>
<reference evidence="3" key="1">
    <citation type="submission" date="2023-01" db="EMBL/GenBank/DDBJ databases">
        <title>Key to firefly adult light organ development and bioluminescence: homeobox transcription factors regulate luciferase expression and transportation to peroxisome.</title>
        <authorList>
            <person name="Fu X."/>
        </authorList>
    </citation>
    <scope>NUCLEOTIDE SEQUENCE [LARGE SCALE GENOMIC DNA]</scope>
</reference>
<sequence>MMHSVCLFVLLVLVDLNDAEFGKTLIYEDMGCKKIESNSDNNLAVAYNCDHVFEDGCSYKNEKYRVGKPLPQSVALLSCSSSCRCKQNGFLCSLLRCPEIGQVTLSNQNCYHIYTLSECCNRGEVCPPFDNIPTCEVDGKKYFRGQIFYPKNTDLHCVCQNDFKGKFVMPFCRNVECGVQLKYGKELKNRCAPMYEKTEPRNCPSSWFCHNDDVIVTNNSGNNSLKCFYGEKILKLGEYFERKQANYFDRVDNIIRCECVVPPLLTCSVAGITPW</sequence>
<proteinExistence type="predicted"/>